<evidence type="ECO:0000256" key="1">
    <source>
        <dbReference type="ARBA" id="ARBA00022670"/>
    </source>
</evidence>
<keyword evidence="3" id="KW-0720">Serine protease</keyword>
<gene>
    <name evidence="6" type="ORF">UJA718_LOCUS45664</name>
</gene>
<dbReference type="GO" id="GO:0000139">
    <property type="term" value="C:Golgi membrane"/>
    <property type="evidence" value="ECO:0007669"/>
    <property type="project" value="TreeGrafter"/>
</dbReference>
<evidence type="ECO:0000259" key="5">
    <source>
        <dbReference type="Pfam" id="PF00082"/>
    </source>
</evidence>
<feature type="domain" description="Peptidase S8/S53" evidence="5">
    <location>
        <begin position="1"/>
        <end position="32"/>
    </location>
</feature>
<dbReference type="AlphaFoldDB" id="A0A821VBT3"/>
<evidence type="ECO:0000313" key="6">
    <source>
        <dbReference type="EMBL" id="CAF4904165.1"/>
    </source>
</evidence>
<proteinExistence type="inferred from homology"/>
<name>A0A821VBT3_9BILA</name>
<evidence type="ECO:0000256" key="3">
    <source>
        <dbReference type="ARBA" id="ARBA00022825"/>
    </source>
</evidence>
<dbReference type="SUPFAM" id="SSF52743">
    <property type="entry name" value="Subtilisin-like"/>
    <property type="match status" value="1"/>
</dbReference>
<dbReference type="EMBL" id="CAJOBP010077736">
    <property type="protein sequence ID" value="CAF4904165.1"/>
    <property type="molecule type" value="Genomic_DNA"/>
</dbReference>
<protein>
    <recommendedName>
        <fullName evidence="5">Peptidase S8/S53 domain-containing protein</fullName>
    </recommendedName>
</protein>
<dbReference type="InterPro" id="IPR000209">
    <property type="entry name" value="Peptidase_S8/S53_dom"/>
</dbReference>
<dbReference type="GO" id="GO:0004252">
    <property type="term" value="F:serine-type endopeptidase activity"/>
    <property type="evidence" value="ECO:0007669"/>
    <property type="project" value="InterPro"/>
</dbReference>
<dbReference type="Pfam" id="PF00082">
    <property type="entry name" value="Peptidase_S8"/>
    <property type="match status" value="1"/>
</dbReference>
<keyword evidence="1" id="KW-0645">Protease</keyword>
<comment type="similarity">
    <text evidence="4">Belongs to the peptidase S8 family.</text>
</comment>
<keyword evidence="7" id="KW-1185">Reference proteome</keyword>
<dbReference type="PROSITE" id="PS51892">
    <property type="entry name" value="SUBTILASE"/>
    <property type="match status" value="1"/>
</dbReference>
<dbReference type="Proteomes" id="UP000663873">
    <property type="component" value="Unassembled WGS sequence"/>
</dbReference>
<dbReference type="GO" id="GO:0005802">
    <property type="term" value="C:trans-Golgi network"/>
    <property type="evidence" value="ECO:0007669"/>
    <property type="project" value="TreeGrafter"/>
</dbReference>
<reference evidence="6" key="1">
    <citation type="submission" date="2021-02" db="EMBL/GenBank/DDBJ databases">
        <authorList>
            <person name="Nowell W R."/>
        </authorList>
    </citation>
    <scope>NUCLEOTIDE SEQUENCE</scope>
</reference>
<dbReference type="PROSITE" id="PS00137">
    <property type="entry name" value="SUBTILASE_HIS"/>
    <property type="match status" value="1"/>
</dbReference>
<evidence type="ECO:0000256" key="2">
    <source>
        <dbReference type="ARBA" id="ARBA00022801"/>
    </source>
</evidence>
<feature type="non-terminal residue" evidence="6">
    <location>
        <position position="1"/>
    </location>
</feature>
<dbReference type="Gene3D" id="3.40.50.200">
    <property type="entry name" value="Peptidase S8/S53 domain"/>
    <property type="match status" value="1"/>
</dbReference>
<dbReference type="PANTHER" id="PTHR42884:SF3">
    <property type="entry name" value="FURIN-LIKE PROTEASE 1, ISOFORMS 1_1-X_2"/>
    <property type="match status" value="1"/>
</dbReference>
<organism evidence="6 7">
    <name type="scientific">Rotaria socialis</name>
    <dbReference type="NCBI Taxonomy" id="392032"/>
    <lineage>
        <taxon>Eukaryota</taxon>
        <taxon>Metazoa</taxon>
        <taxon>Spiralia</taxon>
        <taxon>Gnathifera</taxon>
        <taxon>Rotifera</taxon>
        <taxon>Eurotatoria</taxon>
        <taxon>Bdelloidea</taxon>
        <taxon>Philodinida</taxon>
        <taxon>Philodinidae</taxon>
        <taxon>Rotaria</taxon>
    </lineage>
</organism>
<dbReference type="PANTHER" id="PTHR42884">
    <property type="entry name" value="PROPROTEIN CONVERTASE SUBTILISIN/KEXIN-RELATED"/>
    <property type="match status" value="1"/>
</dbReference>
<dbReference type="GO" id="GO:0016486">
    <property type="term" value="P:peptide hormone processing"/>
    <property type="evidence" value="ECO:0007669"/>
    <property type="project" value="TreeGrafter"/>
</dbReference>
<dbReference type="InterPro" id="IPR022398">
    <property type="entry name" value="Peptidase_S8_His-AS"/>
</dbReference>
<evidence type="ECO:0000313" key="7">
    <source>
        <dbReference type="Proteomes" id="UP000663873"/>
    </source>
</evidence>
<evidence type="ECO:0000256" key="4">
    <source>
        <dbReference type="PROSITE-ProRule" id="PRU01240"/>
    </source>
</evidence>
<keyword evidence="2" id="KW-0378">Hydrolase</keyword>
<sequence>HGTRCAGEVAAAANNNICSVGVAYNARIGGTKNNH</sequence>
<accession>A0A821VBT3</accession>
<comment type="caution">
    <text evidence="4">Lacks conserved residue(s) required for the propagation of feature annotation.</text>
</comment>
<comment type="caution">
    <text evidence="6">The sequence shown here is derived from an EMBL/GenBank/DDBJ whole genome shotgun (WGS) entry which is preliminary data.</text>
</comment>
<dbReference type="InterPro" id="IPR036852">
    <property type="entry name" value="Peptidase_S8/S53_dom_sf"/>
</dbReference>